<proteinExistence type="predicted"/>
<evidence type="ECO:0000313" key="3">
    <source>
        <dbReference type="Proteomes" id="UP001271792"/>
    </source>
</evidence>
<feature type="region of interest" description="Disordered" evidence="1">
    <location>
        <begin position="16"/>
        <end position="41"/>
    </location>
</feature>
<reference evidence="2 3" key="1">
    <citation type="submission" date="2023-11" db="EMBL/GenBank/DDBJ databases">
        <title>Lentzea sokolovensis, sp. nov., Lentzea kristufkii, sp. nov., and Lentzea miocenensis, sp. nov., rare actinobacteria from Sokolov Coal Basin, Miocene lacustrine sediment, Czech Republic.</title>
        <authorList>
            <person name="Lara A."/>
            <person name="Kotroba L."/>
            <person name="Nouioui I."/>
            <person name="Neumann-Schaal M."/>
            <person name="Mast Y."/>
            <person name="Chronakova A."/>
        </authorList>
    </citation>
    <scope>NUCLEOTIDE SEQUENCE [LARGE SCALE GENOMIC DNA]</scope>
    <source>
        <strain evidence="2 3">BCCO 10_0798</strain>
    </source>
</reference>
<protein>
    <submittedName>
        <fullName evidence="2">Uncharacterized protein</fullName>
    </submittedName>
</protein>
<sequence>MTGSLYDHAVVLHGQFPDSPFSRDGSPYPDEERYRRPDDHRTEGIDVAAALDALRADCNRVRP</sequence>
<evidence type="ECO:0000313" key="2">
    <source>
        <dbReference type="EMBL" id="MDX8055364.1"/>
    </source>
</evidence>
<dbReference type="Proteomes" id="UP001271792">
    <property type="component" value="Unassembled WGS sequence"/>
</dbReference>
<evidence type="ECO:0000256" key="1">
    <source>
        <dbReference type="SAM" id="MobiDB-lite"/>
    </source>
</evidence>
<name>A0ABU4U521_9PSEU</name>
<dbReference type="EMBL" id="JAXAVV010000028">
    <property type="protein sequence ID" value="MDX8055364.1"/>
    <property type="molecule type" value="Genomic_DNA"/>
</dbReference>
<gene>
    <name evidence="2" type="ORF">SK571_38830</name>
</gene>
<feature type="compositionally biased region" description="Basic and acidic residues" evidence="1">
    <location>
        <begin position="30"/>
        <end position="41"/>
    </location>
</feature>
<keyword evidence="3" id="KW-1185">Reference proteome</keyword>
<comment type="caution">
    <text evidence="2">The sequence shown here is derived from an EMBL/GenBank/DDBJ whole genome shotgun (WGS) entry which is preliminary data.</text>
</comment>
<organism evidence="2 3">
    <name type="scientific">Lentzea kristufekii</name>
    <dbReference type="NCBI Taxonomy" id="3095430"/>
    <lineage>
        <taxon>Bacteria</taxon>
        <taxon>Bacillati</taxon>
        <taxon>Actinomycetota</taxon>
        <taxon>Actinomycetes</taxon>
        <taxon>Pseudonocardiales</taxon>
        <taxon>Pseudonocardiaceae</taxon>
        <taxon>Lentzea</taxon>
    </lineage>
</organism>
<dbReference type="RefSeq" id="WP_319989101.1">
    <property type="nucleotide sequence ID" value="NZ_JAXAVV010000028.1"/>
</dbReference>
<accession>A0ABU4U521</accession>